<accession>A0A3Q7IEI1</accession>
<dbReference type="AlphaFoldDB" id="A0A3Q7IEI1"/>
<dbReference type="Gramene" id="Solyc10g045433.1.1">
    <property type="protein sequence ID" value="Solyc10g045433.1.1"/>
    <property type="gene ID" value="Solyc10g045433.1"/>
</dbReference>
<evidence type="ECO:0000313" key="1">
    <source>
        <dbReference type="EnsemblPlants" id="Solyc10g045433.1.1"/>
    </source>
</evidence>
<name>A0A3Q7IEI1_SOLLC</name>
<proteinExistence type="predicted"/>
<evidence type="ECO:0000313" key="2">
    <source>
        <dbReference type="Proteomes" id="UP000004994"/>
    </source>
</evidence>
<protein>
    <submittedName>
        <fullName evidence="1">Uncharacterized protein</fullName>
    </submittedName>
</protein>
<dbReference type="Proteomes" id="UP000004994">
    <property type="component" value="Chromosome 10"/>
</dbReference>
<reference evidence="1" key="1">
    <citation type="journal article" date="2012" name="Nature">
        <title>The tomato genome sequence provides insights into fleshy fruit evolution.</title>
        <authorList>
            <consortium name="Tomato Genome Consortium"/>
        </authorList>
    </citation>
    <scope>NUCLEOTIDE SEQUENCE [LARGE SCALE GENOMIC DNA]</scope>
    <source>
        <strain evidence="1">cv. Heinz 1706</strain>
    </source>
</reference>
<organism evidence="1">
    <name type="scientific">Solanum lycopersicum</name>
    <name type="common">Tomato</name>
    <name type="synonym">Lycopersicon esculentum</name>
    <dbReference type="NCBI Taxonomy" id="4081"/>
    <lineage>
        <taxon>Eukaryota</taxon>
        <taxon>Viridiplantae</taxon>
        <taxon>Streptophyta</taxon>
        <taxon>Embryophyta</taxon>
        <taxon>Tracheophyta</taxon>
        <taxon>Spermatophyta</taxon>
        <taxon>Magnoliopsida</taxon>
        <taxon>eudicotyledons</taxon>
        <taxon>Gunneridae</taxon>
        <taxon>Pentapetalae</taxon>
        <taxon>asterids</taxon>
        <taxon>lamiids</taxon>
        <taxon>Solanales</taxon>
        <taxon>Solanaceae</taxon>
        <taxon>Solanoideae</taxon>
        <taxon>Solaneae</taxon>
        <taxon>Solanum</taxon>
        <taxon>Solanum subgen. Lycopersicon</taxon>
    </lineage>
</organism>
<reference evidence="1" key="2">
    <citation type="submission" date="2019-01" db="UniProtKB">
        <authorList>
            <consortium name="EnsemblPlants"/>
        </authorList>
    </citation>
    <scope>IDENTIFICATION</scope>
    <source>
        <strain evidence="1">cv. Heinz 1706</strain>
    </source>
</reference>
<keyword evidence="2" id="KW-1185">Reference proteome</keyword>
<sequence>GIASTNTERDIASSNAERTIIFKCQKGYHLLAAKKVVTSSNAKMVIASSNTKKDIMYKKCQRAIASSKKQKGLLHLFIAKRAITYPNRQEGHHIQTPRNPSYSSRREGCYIFKIVTSYMQMSRVTLHSRRQDGHHLHTPRGSSSSTTKMTIIFHFQEGHYIFKLPRRPLHLQIPRGSLHLHMKRGPSFSNAERSITFKCREGHCIQDAKRAIIFIRQEGHHLSLTRGSLHIQTTERILQVQMPRGPLHFHMPRGPSFSNSERFIIFKRREVHCILTTLKTVTSSIAERAIIFICRERGSLHLQMPRGPSYFNRRDIAFKPPKGPSSSNAERAIVFKPPKGTLNLQTLRGIPSSYAKRVIASSNAMRSIAFICREDHCIQMRFTVKLGVSPRCPKKTYQIRPESSQTLSDRLAIQ</sequence>
<dbReference type="EnsemblPlants" id="Solyc10g045433.1.1">
    <property type="protein sequence ID" value="Solyc10g045433.1.1"/>
    <property type="gene ID" value="Solyc10g045433.1"/>
</dbReference>
<dbReference type="InParanoid" id="A0A3Q7IEI1"/>